<dbReference type="GO" id="GO:0006032">
    <property type="term" value="P:chitin catabolic process"/>
    <property type="evidence" value="ECO:0007669"/>
    <property type="project" value="UniProtKB-ARBA"/>
</dbReference>
<evidence type="ECO:0000256" key="3">
    <source>
        <dbReference type="ARBA" id="ARBA00023180"/>
    </source>
</evidence>
<keyword evidence="2 5" id="KW-0378">Hydrolase</keyword>
<dbReference type="AlphaFoldDB" id="A0ABD2XF95"/>
<dbReference type="GO" id="GO:0004568">
    <property type="term" value="F:chitinase activity"/>
    <property type="evidence" value="ECO:0007669"/>
    <property type="project" value="UniProtKB-ARBA"/>
</dbReference>
<dbReference type="SMART" id="SM00636">
    <property type="entry name" value="Glyco_18"/>
    <property type="match status" value="1"/>
</dbReference>
<proteinExistence type="inferred from homology"/>
<evidence type="ECO:0000259" key="8">
    <source>
        <dbReference type="PROSITE" id="PS51910"/>
    </source>
</evidence>
<protein>
    <recommendedName>
        <fullName evidence="8">GH18 domain-containing protein</fullName>
    </recommendedName>
</protein>
<keyword evidence="7" id="KW-1133">Transmembrane helix</keyword>
<reference evidence="9 10" key="1">
    <citation type="journal article" date="2024" name="bioRxiv">
        <title>A reference genome for Trichogramma kaykai: A tiny desert-dwelling parasitoid wasp with competing sex-ratio distorters.</title>
        <authorList>
            <person name="Culotta J."/>
            <person name="Lindsey A.R."/>
        </authorList>
    </citation>
    <scope>NUCLEOTIDE SEQUENCE [LARGE SCALE GENOMIC DNA]</scope>
    <source>
        <strain evidence="9 10">KSX58</strain>
    </source>
</reference>
<evidence type="ECO:0000256" key="2">
    <source>
        <dbReference type="ARBA" id="ARBA00022801"/>
    </source>
</evidence>
<dbReference type="InterPro" id="IPR001223">
    <property type="entry name" value="Glyco_hydro18_cat"/>
</dbReference>
<dbReference type="InterPro" id="IPR017853">
    <property type="entry name" value="GH"/>
</dbReference>
<dbReference type="InterPro" id="IPR001579">
    <property type="entry name" value="Glyco_hydro_18_chit_AS"/>
</dbReference>
<comment type="caution">
    <text evidence="9">The sequence shown here is derived from an EMBL/GenBank/DDBJ whole genome shotgun (WGS) entry which is preliminary data.</text>
</comment>
<dbReference type="FunFam" id="3.10.50.10:FF:000003">
    <property type="entry name" value="Class V chitinase CHIT5b"/>
    <property type="match status" value="1"/>
</dbReference>
<accession>A0ABD2XF95</accession>
<dbReference type="Gene3D" id="3.10.50.10">
    <property type="match status" value="1"/>
</dbReference>
<dbReference type="PROSITE" id="PS01095">
    <property type="entry name" value="GH18_1"/>
    <property type="match status" value="1"/>
</dbReference>
<evidence type="ECO:0000313" key="9">
    <source>
        <dbReference type="EMBL" id="KAL3403528.1"/>
    </source>
</evidence>
<keyword evidence="1" id="KW-0732">Signal</keyword>
<dbReference type="InterPro" id="IPR050314">
    <property type="entry name" value="Glycosyl_Hydrlase_18"/>
</dbReference>
<name>A0ABD2XF95_9HYME</name>
<dbReference type="InterPro" id="IPR029070">
    <property type="entry name" value="Chitinase_insertion_sf"/>
</dbReference>
<dbReference type="PANTHER" id="PTHR11177">
    <property type="entry name" value="CHITINASE"/>
    <property type="match status" value="1"/>
</dbReference>
<evidence type="ECO:0000256" key="5">
    <source>
        <dbReference type="RuleBase" id="RU000489"/>
    </source>
</evidence>
<feature type="domain" description="GH18" evidence="8">
    <location>
        <begin position="91"/>
        <end position="447"/>
    </location>
</feature>
<dbReference type="SUPFAM" id="SSF54556">
    <property type="entry name" value="Chitinase insertion domain"/>
    <property type="match status" value="1"/>
</dbReference>
<dbReference type="PROSITE" id="PS51910">
    <property type="entry name" value="GH18_2"/>
    <property type="match status" value="1"/>
</dbReference>
<dbReference type="SUPFAM" id="SSF51445">
    <property type="entry name" value="(Trans)glycosidases"/>
    <property type="match status" value="1"/>
</dbReference>
<dbReference type="Proteomes" id="UP001627154">
    <property type="component" value="Unassembled WGS sequence"/>
</dbReference>
<dbReference type="Pfam" id="PF00704">
    <property type="entry name" value="Glyco_hydro_18"/>
    <property type="match status" value="1"/>
</dbReference>
<comment type="similarity">
    <text evidence="6">Belongs to the glycosyl hydrolase 18 family.</text>
</comment>
<dbReference type="Gene3D" id="3.20.20.80">
    <property type="entry name" value="Glycosidases"/>
    <property type="match status" value="1"/>
</dbReference>
<keyword evidence="10" id="KW-1185">Reference proteome</keyword>
<sequence length="447" mass="50913">MVHKVIVPEADYALLAGKQKFSCCNIVVFTIIFLLGFTAIGILTYNFFKTAIAEEKLVNNVKVPSWMHWMWNHNSTNATAFKSTLKPIKEHYVVCYYTFEDNLSTTKLLPNNLDPHLCTHIIIGFASVVNCTLNIGKNVTSYHQVVALKKIAPTLKVMVSVGGAENDEGFAEMVSNHSNRKMFIRSVLNVTKELNLDGLDLDWEFPGWAQKADRQKIQFIQLVYELRKEFDHSGRKLTLSAAVAAPQAIIDQSYEVPSLAEHIDFINLMSYDYHFYIWYYPVTDLNSPLYSRALETGYLTSLNVNFSANYWVLKGMPREKIVIGIPTYGHSYKLYNPANHKVQAPAKSIGETGELGFVKYSDVCNFLKNGALKVFLNDSHVPYSYKNSEWISYDDINSVKQKALWIKANQFKGAMMYKLNTDDWNSTCSPNHRFPLTNTVKKILLTN</sequence>
<dbReference type="EMBL" id="JBJJXI010000030">
    <property type="protein sequence ID" value="KAL3403528.1"/>
    <property type="molecule type" value="Genomic_DNA"/>
</dbReference>
<evidence type="ECO:0000256" key="4">
    <source>
        <dbReference type="ARBA" id="ARBA00023295"/>
    </source>
</evidence>
<dbReference type="InterPro" id="IPR011583">
    <property type="entry name" value="Chitinase_II/V-like_cat"/>
</dbReference>
<keyword evidence="4 5" id="KW-0326">Glycosidase</keyword>
<evidence type="ECO:0000256" key="7">
    <source>
        <dbReference type="SAM" id="Phobius"/>
    </source>
</evidence>
<keyword evidence="7" id="KW-0812">Transmembrane</keyword>
<dbReference type="PANTHER" id="PTHR11177:SF390">
    <property type="entry name" value="CHITINASE 11"/>
    <property type="match status" value="1"/>
</dbReference>
<evidence type="ECO:0000256" key="6">
    <source>
        <dbReference type="RuleBase" id="RU004453"/>
    </source>
</evidence>
<evidence type="ECO:0000313" key="10">
    <source>
        <dbReference type="Proteomes" id="UP001627154"/>
    </source>
</evidence>
<gene>
    <name evidence="9" type="ORF">TKK_003795</name>
</gene>
<organism evidence="9 10">
    <name type="scientific">Trichogramma kaykai</name>
    <dbReference type="NCBI Taxonomy" id="54128"/>
    <lineage>
        <taxon>Eukaryota</taxon>
        <taxon>Metazoa</taxon>
        <taxon>Ecdysozoa</taxon>
        <taxon>Arthropoda</taxon>
        <taxon>Hexapoda</taxon>
        <taxon>Insecta</taxon>
        <taxon>Pterygota</taxon>
        <taxon>Neoptera</taxon>
        <taxon>Endopterygota</taxon>
        <taxon>Hymenoptera</taxon>
        <taxon>Apocrita</taxon>
        <taxon>Proctotrupomorpha</taxon>
        <taxon>Chalcidoidea</taxon>
        <taxon>Trichogrammatidae</taxon>
        <taxon>Trichogramma</taxon>
    </lineage>
</organism>
<keyword evidence="7" id="KW-0472">Membrane</keyword>
<feature type="transmembrane region" description="Helical" evidence="7">
    <location>
        <begin position="26"/>
        <end position="48"/>
    </location>
</feature>
<keyword evidence="3" id="KW-0325">Glycoprotein</keyword>
<evidence type="ECO:0000256" key="1">
    <source>
        <dbReference type="ARBA" id="ARBA00022729"/>
    </source>
</evidence>